<proteinExistence type="predicted"/>
<dbReference type="HOGENOM" id="CLU_091335_0_0_4"/>
<organism evidence="1 2">
    <name type="scientific">Cupriavidus necator (strain ATCC 43291 / DSM 13513 / CCUG 52238 / LMG 8453 / N-1)</name>
    <name type="common">Ralstonia eutropha</name>
    <dbReference type="NCBI Taxonomy" id="1042878"/>
    <lineage>
        <taxon>Bacteria</taxon>
        <taxon>Pseudomonadati</taxon>
        <taxon>Pseudomonadota</taxon>
        <taxon>Betaproteobacteria</taxon>
        <taxon>Burkholderiales</taxon>
        <taxon>Burkholderiaceae</taxon>
        <taxon>Cupriavidus</taxon>
    </lineage>
</organism>
<dbReference type="EMBL" id="CP002877">
    <property type="protein sequence ID" value="AEI78146.1"/>
    <property type="molecule type" value="Genomic_DNA"/>
</dbReference>
<accession>G0ETU7</accession>
<dbReference type="SUPFAM" id="SSF51735">
    <property type="entry name" value="NAD(P)-binding Rossmann-fold domains"/>
    <property type="match status" value="1"/>
</dbReference>
<dbReference type="Proteomes" id="UP000006798">
    <property type="component" value="Chromosome 1"/>
</dbReference>
<dbReference type="RefSeq" id="WP_013957720.1">
    <property type="nucleotide sequence ID" value="NC_015726.1"/>
</dbReference>
<dbReference type="InterPro" id="IPR036291">
    <property type="entry name" value="NAD(P)-bd_dom_sf"/>
</dbReference>
<dbReference type="AlphaFoldDB" id="G0ETU7"/>
<gene>
    <name evidence="1" type="ordered locus">CNE_1c28330</name>
</gene>
<evidence type="ECO:0008006" key="3">
    <source>
        <dbReference type="Google" id="ProtNLM"/>
    </source>
</evidence>
<reference evidence="1 2" key="1">
    <citation type="journal article" date="2011" name="J. Bacteriol.">
        <title>Complete genome sequence of the type strain Cupriavidus necator N-1.</title>
        <authorList>
            <person name="Poehlein A."/>
            <person name="Kusian B."/>
            <person name="Friedrich B."/>
            <person name="Daniel R."/>
            <person name="Bowien B."/>
        </authorList>
    </citation>
    <scope>NUCLEOTIDE SEQUENCE [LARGE SCALE GENOMIC DNA]</scope>
    <source>
        <strain evidence="2">ATCC 43291 / DSM 13513 / CCUG 52238 / LMG 8453 / N-1</strain>
    </source>
</reference>
<evidence type="ECO:0000313" key="2">
    <source>
        <dbReference type="Proteomes" id="UP000006798"/>
    </source>
</evidence>
<name>G0ETU7_CUPNN</name>
<dbReference type="Gene3D" id="3.40.50.720">
    <property type="entry name" value="NAD(P)-binding Rossmann-like Domain"/>
    <property type="match status" value="1"/>
</dbReference>
<dbReference type="GeneID" id="34309134"/>
<protein>
    <recommendedName>
        <fullName evidence="3">Pyridine nucleotide transhydrogenase</fullName>
    </recommendedName>
</protein>
<dbReference type="KEGG" id="cnc:CNE_1c28330"/>
<evidence type="ECO:0000313" key="1">
    <source>
        <dbReference type="EMBL" id="AEI78146.1"/>
    </source>
</evidence>
<sequence>MNNALIGFSGFVGTTLLRQAPFEALYRSTNIGEIDGKDFDTVVCAGAPAQKWIANREPAADREKIEALIAHLRTVSCKTFVLISTVDVFKTPVGVDESSPVDKSGLHAYGLHRLMLEEFVASHFANHLIVRLPGLIGPSLRKNVIFDFLNDNNLHAIDSRGVFQFYPMVNLWYDIEVALHAGLKLVHLTAAPISVADVSAQGFGKPFEQVVGDNATRYDLRTRHAAVFGASGVYQYDQRATLQAVRAYAQSEPRTLKAGSGA</sequence>